<feature type="compositionally biased region" description="Polar residues" evidence="1">
    <location>
        <begin position="280"/>
        <end position="294"/>
    </location>
</feature>
<reference evidence="2" key="1">
    <citation type="submission" date="2020-11" db="EMBL/GenBank/DDBJ databases">
        <authorList>
            <person name="Tran Van P."/>
        </authorList>
    </citation>
    <scope>NUCLEOTIDE SEQUENCE</scope>
</reference>
<keyword evidence="3" id="KW-1185">Reference proteome</keyword>
<dbReference type="EMBL" id="CAJPEX010001944">
    <property type="protein sequence ID" value="CAG0920258.1"/>
    <property type="molecule type" value="Genomic_DNA"/>
</dbReference>
<gene>
    <name evidence="2" type="ORF">NMOB1V02_LOCUS7769</name>
</gene>
<dbReference type="EMBL" id="OA883981">
    <property type="protein sequence ID" value="CAD7280106.1"/>
    <property type="molecule type" value="Genomic_DNA"/>
</dbReference>
<dbReference type="AlphaFoldDB" id="A0A7R9BTV1"/>
<evidence type="ECO:0000313" key="2">
    <source>
        <dbReference type="EMBL" id="CAD7280106.1"/>
    </source>
</evidence>
<feature type="non-terminal residue" evidence="2">
    <location>
        <position position="1"/>
    </location>
</feature>
<dbReference type="Proteomes" id="UP000678499">
    <property type="component" value="Unassembled WGS sequence"/>
</dbReference>
<feature type="compositionally biased region" description="Basic and acidic residues" evidence="1">
    <location>
        <begin position="263"/>
        <end position="275"/>
    </location>
</feature>
<feature type="region of interest" description="Disordered" evidence="1">
    <location>
        <begin position="263"/>
        <end position="294"/>
    </location>
</feature>
<evidence type="ECO:0000256" key="1">
    <source>
        <dbReference type="SAM" id="MobiDB-lite"/>
    </source>
</evidence>
<accession>A0A7R9BTV1</accession>
<proteinExistence type="predicted"/>
<name>A0A7R9BTV1_9CRUS</name>
<dbReference type="InterPro" id="IPR013780">
    <property type="entry name" value="Glyco_hydro_b"/>
</dbReference>
<evidence type="ECO:0000313" key="3">
    <source>
        <dbReference type="Proteomes" id="UP000678499"/>
    </source>
</evidence>
<dbReference type="OrthoDB" id="69641at2759"/>
<dbReference type="Gene3D" id="2.60.40.1180">
    <property type="entry name" value="Golgi alpha-mannosidase II"/>
    <property type="match status" value="1"/>
</dbReference>
<sequence>MLLAVRKTDAVRFGSIVFPDEFIATDTLVFFRTLNQPGTSSYAVLINFSETDKEIPLGQVSGFPLEALVVTRSSGSSNLDTAPGSIVQTSSLLLEPHQGIVIEYEISPYKDFRLLVLLLSFFSRINPHLFIVLLQGGQILASLRKLAFFHAFTHVPVNKGTFGVHQVKLVIESGPGLGNGSSVGQHAHGSLHFGQIAAGHDCGRLVVDADFKACGAPVNELDRALGLDGGNGGVHVLRDNVAAIQHATSHETREDLDHAQNVRSHFPDAPKKDGECADPQGNSPTTDGSKSTKTALGTCLPAPVSLKKVLKLSSPPPRVLSEGICPSGWMPCSRQHKGDLGKQRPRWRATTVTNGALFTKPIGWIPEKPMHKPLRTIESFVKMAQPHFHSAHNRAAHPAREKDLRQVADAPGT</sequence>
<feature type="region of interest" description="Disordered" evidence="1">
    <location>
        <begin position="391"/>
        <end position="413"/>
    </location>
</feature>
<protein>
    <submittedName>
        <fullName evidence="2">Uncharacterized protein</fullName>
    </submittedName>
</protein>
<organism evidence="2">
    <name type="scientific">Notodromas monacha</name>
    <dbReference type="NCBI Taxonomy" id="399045"/>
    <lineage>
        <taxon>Eukaryota</taxon>
        <taxon>Metazoa</taxon>
        <taxon>Ecdysozoa</taxon>
        <taxon>Arthropoda</taxon>
        <taxon>Crustacea</taxon>
        <taxon>Oligostraca</taxon>
        <taxon>Ostracoda</taxon>
        <taxon>Podocopa</taxon>
        <taxon>Podocopida</taxon>
        <taxon>Cypridocopina</taxon>
        <taxon>Cypridoidea</taxon>
        <taxon>Cyprididae</taxon>
        <taxon>Notodromas</taxon>
    </lineage>
</organism>